<comment type="subcellular location">
    <subcellularLocation>
        <location evidence="2">Cell membrane</location>
        <topology evidence="2">Multi-pass membrane protein</topology>
    </subcellularLocation>
</comment>
<evidence type="ECO:0000256" key="4">
    <source>
        <dbReference type="ARBA" id="ARBA00022553"/>
    </source>
</evidence>
<dbReference type="EMBL" id="CAICTM010000937">
    <property type="protein sequence ID" value="CAB9518490.1"/>
    <property type="molecule type" value="Genomic_DNA"/>
</dbReference>
<dbReference type="GO" id="GO:0016042">
    <property type="term" value="P:lipid catabolic process"/>
    <property type="evidence" value="ECO:0007669"/>
    <property type="project" value="UniProtKB-KW"/>
</dbReference>
<evidence type="ECO:0000256" key="1">
    <source>
        <dbReference type="ARBA" id="ARBA00001913"/>
    </source>
</evidence>
<comment type="caution">
    <text evidence="16">The sequence shown here is derived from an EMBL/GenBank/DDBJ whole genome shotgun (WGS) entry which is preliminary data.</text>
</comment>
<evidence type="ECO:0000256" key="12">
    <source>
        <dbReference type="ARBA" id="ARBA00023136"/>
    </source>
</evidence>
<evidence type="ECO:0000256" key="5">
    <source>
        <dbReference type="ARBA" id="ARBA00022692"/>
    </source>
</evidence>
<dbReference type="InterPro" id="IPR029058">
    <property type="entry name" value="AB_hydrolase_fold"/>
</dbReference>
<evidence type="ECO:0000256" key="14">
    <source>
        <dbReference type="ARBA" id="ARBA00026104"/>
    </source>
</evidence>
<evidence type="ECO:0000256" key="2">
    <source>
        <dbReference type="ARBA" id="ARBA00004651"/>
    </source>
</evidence>
<dbReference type="PANTHER" id="PTHR45792:SF8">
    <property type="entry name" value="DIACYLGLYCEROL LIPASE-ALPHA"/>
    <property type="match status" value="1"/>
</dbReference>
<dbReference type="Gene3D" id="3.40.50.1820">
    <property type="entry name" value="alpha/beta hydrolase"/>
    <property type="match status" value="1"/>
</dbReference>
<sequence length="484" mass="54153">MASTSSTTGSTINYRSKDVLDSRIKEMLQRVAEKTKSSLNEEELLRSCQALIGTITTKPQFRNQKLLHVERLVFEKVERPKTAHLERLLSIWLELADYAYQYHDNGMPLEAAIQELMGSTDYALVRHSTDVETGGVGYFLAIDSTQKNILIGIKGTSTSSEMITDCLATTIPHKCIPFSPFDATTSTAEEEEIGAHEGILASSIKVCNELKPILDEKIQQGYNIQIAGHSLGAGAASVVAVLLRAQFKELHAPERLHAYCFAPPPVLDHQSATKSKAFITSVVNRNDCVARMAIANVEILIRMLEGLNVAMKEAGLDDFWAIAKEAVSGEKIKQLTEEDFLQLIEIMRKAQAAVQVEHKEHLYCPGNIIALYGTLEALPAKGEEPLVTIRSGFVNPAHTFLRYFEVNDRMISDHLIPAYRESLVACIEMRKQTEVVEENGCRSYHLACCLRCLWLYEKIFCRCIGKTSRQEQMERRNDARANES</sequence>
<keyword evidence="11" id="KW-0443">Lipid metabolism</keyword>
<dbReference type="InterPro" id="IPR002921">
    <property type="entry name" value="Fungal_lipase-type"/>
</dbReference>
<evidence type="ECO:0000259" key="15">
    <source>
        <dbReference type="Pfam" id="PF01764"/>
    </source>
</evidence>
<dbReference type="Proteomes" id="UP001153069">
    <property type="component" value="Unassembled WGS sequence"/>
</dbReference>
<evidence type="ECO:0000256" key="3">
    <source>
        <dbReference type="ARBA" id="ARBA00022475"/>
    </source>
</evidence>
<reference evidence="16" key="1">
    <citation type="submission" date="2020-06" db="EMBL/GenBank/DDBJ databases">
        <authorList>
            <consortium name="Plant Systems Biology data submission"/>
        </authorList>
    </citation>
    <scope>NUCLEOTIDE SEQUENCE</scope>
    <source>
        <strain evidence="16">D6</strain>
    </source>
</reference>
<comment type="cofactor">
    <cofactor evidence="1">
        <name>Ca(2+)</name>
        <dbReference type="ChEBI" id="CHEBI:29108"/>
    </cofactor>
</comment>
<dbReference type="PANTHER" id="PTHR45792">
    <property type="entry name" value="DIACYLGLYCEROL LIPASE HOMOLOG-RELATED"/>
    <property type="match status" value="1"/>
</dbReference>
<accession>A0A9N8EDP3</accession>
<evidence type="ECO:0000256" key="7">
    <source>
        <dbReference type="ARBA" id="ARBA00022801"/>
    </source>
</evidence>
<keyword evidence="5" id="KW-0812">Transmembrane</keyword>
<evidence type="ECO:0000256" key="9">
    <source>
        <dbReference type="ARBA" id="ARBA00022963"/>
    </source>
</evidence>
<dbReference type="GO" id="GO:0046872">
    <property type="term" value="F:metal ion binding"/>
    <property type="evidence" value="ECO:0007669"/>
    <property type="project" value="UniProtKB-KW"/>
</dbReference>
<keyword evidence="4" id="KW-0597">Phosphoprotein</keyword>
<dbReference type="Pfam" id="PF01764">
    <property type="entry name" value="Lipase_3"/>
    <property type="match status" value="1"/>
</dbReference>
<keyword evidence="10" id="KW-1133">Transmembrane helix</keyword>
<keyword evidence="6" id="KW-0479">Metal-binding</keyword>
<keyword evidence="3" id="KW-1003">Cell membrane</keyword>
<dbReference type="InterPro" id="IPR052214">
    <property type="entry name" value="DAG_Lipase-Related"/>
</dbReference>
<evidence type="ECO:0000313" key="16">
    <source>
        <dbReference type="EMBL" id="CAB9518490.1"/>
    </source>
</evidence>
<name>A0A9N8EDP3_9STRA</name>
<dbReference type="CDD" id="cd00519">
    <property type="entry name" value="Lipase_3"/>
    <property type="match status" value="1"/>
</dbReference>
<dbReference type="AlphaFoldDB" id="A0A9N8EDP3"/>
<dbReference type="EC" id="3.1.1.116" evidence="14"/>
<keyword evidence="12" id="KW-0472">Membrane</keyword>
<evidence type="ECO:0000256" key="8">
    <source>
        <dbReference type="ARBA" id="ARBA00022837"/>
    </source>
</evidence>
<keyword evidence="7" id="KW-0378">Hydrolase</keyword>
<evidence type="ECO:0000256" key="11">
    <source>
        <dbReference type="ARBA" id="ARBA00023098"/>
    </source>
</evidence>
<keyword evidence="8" id="KW-0106">Calcium</keyword>
<keyword evidence="9" id="KW-0442">Lipid degradation</keyword>
<gene>
    <name evidence="16" type="ORF">SEMRO_939_G222430.1</name>
</gene>
<comment type="catalytic activity">
    <reaction evidence="13">
        <text>a 1,2-diacyl-sn-glycerol + H2O = a 2-acylglycerol + a fatty acid + H(+)</text>
        <dbReference type="Rhea" id="RHEA:33275"/>
        <dbReference type="ChEBI" id="CHEBI:15377"/>
        <dbReference type="ChEBI" id="CHEBI:15378"/>
        <dbReference type="ChEBI" id="CHEBI:17389"/>
        <dbReference type="ChEBI" id="CHEBI:17815"/>
        <dbReference type="ChEBI" id="CHEBI:28868"/>
        <dbReference type="EC" id="3.1.1.116"/>
    </reaction>
    <physiologicalReaction direction="left-to-right" evidence="13">
        <dbReference type="Rhea" id="RHEA:33276"/>
    </physiologicalReaction>
</comment>
<dbReference type="OrthoDB" id="45753at2759"/>
<dbReference type="GO" id="GO:0016298">
    <property type="term" value="F:lipase activity"/>
    <property type="evidence" value="ECO:0007669"/>
    <property type="project" value="TreeGrafter"/>
</dbReference>
<feature type="domain" description="Fungal lipase-type" evidence="15">
    <location>
        <begin position="151"/>
        <end position="294"/>
    </location>
</feature>
<keyword evidence="17" id="KW-1185">Reference proteome</keyword>
<protein>
    <recommendedName>
        <fullName evidence="14">sn-1-specific diacylglycerol lipase</fullName>
        <ecNumber evidence="14">3.1.1.116</ecNumber>
    </recommendedName>
</protein>
<dbReference type="SUPFAM" id="SSF53474">
    <property type="entry name" value="alpha/beta-Hydrolases"/>
    <property type="match status" value="1"/>
</dbReference>
<evidence type="ECO:0000256" key="6">
    <source>
        <dbReference type="ARBA" id="ARBA00022723"/>
    </source>
</evidence>
<proteinExistence type="predicted"/>
<evidence type="ECO:0000256" key="10">
    <source>
        <dbReference type="ARBA" id="ARBA00022989"/>
    </source>
</evidence>
<evidence type="ECO:0000313" key="17">
    <source>
        <dbReference type="Proteomes" id="UP001153069"/>
    </source>
</evidence>
<organism evidence="16 17">
    <name type="scientific">Seminavis robusta</name>
    <dbReference type="NCBI Taxonomy" id="568900"/>
    <lineage>
        <taxon>Eukaryota</taxon>
        <taxon>Sar</taxon>
        <taxon>Stramenopiles</taxon>
        <taxon>Ochrophyta</taxon>
        <taxon>Bacillariophyta</taxon>
        <taxon>Bacillariophyceae</taxon>
        <taxon>Bacillariophycidae</taxon>
        <taxon>Naviculales</taxon>
        <taxon>Naviculaceae</taxon>
        <taxon>Seminavis</taxon>
    </lineage>
</organism>
<dbReference type="GO" id="GO:0005886">
    <property type="term" value="C:plasma membrane"/>
    <property type="evidence" value="ECO:0007669"/>
    <property type="project" value="UniProtKB-SubCell"/>
</dbReference>
<evidence type="ECO:0000256" key="13">
    <source>
        <dbReference type="ARBA" id="ARBA00024531"/>
    </source>
</evidence>